<keyword evidence="2" id="KW-1185">Reference proteome</keyword>
<dbReference type="AlphaFoldDB" id="A0A8M8V662"/>
<reference evidence="3" key="1">
    <citation type="submission" date="2025-08" db="UniProtKB">
        <authorList>
            <consortium name="RefSeq"/>
        </authorList>
    </citation>
    <scope>IDENTIFICATION</scope>
</reference>
<dbReference type="InterPro" id="IPR029472">
    <property type="entry name" value="Copia-like_N"/>
</dbReference>
<dbReference type="GeneID" id="110013016"/>
<dbReference type="KEGG" id="sind:110013016"/>
<evidence type="ECO:0000313" key="2">
    <source>
        <dbReference type="Proteomes" id="UP000504604"/>
    </source>
</evidence>
<dbReference type="Pfam" id="PF14244">
    <property type="entry name" value="Retrotran_gag_3"/>
    <property type="match status" value="1"/>
</dbReference>
<protein>
    <submittedName>
        <fullName evidence="3">Uncharacterized protein LOC110013016</fullName>
    </submittedName>
</protein>
<dbReference type="PANTHER" id="PTHR37610:SF40">
    <property type="entry name" value="OS01G0909600 PROTEIN"/>
    <property type="match status" value="1"/>
</dbReference>
<evidence type="ECO:0000259" key="1">
    <source>
        <dbReference type="Pfam" id="PF14244"/>
    </source>
</evidence>
<dbReference type="Proteomes" id="UP000504604">
    <property type="component" value="Linkage group LG12"/>
</dbReference>
<accession>A0A8M8V662</accession>
<proteinExistence type="predicted"/>
<feature type="domain" description="Retrotransposon Copia-like N-terminal" evidence="1">
    <location>
        <begin position="1"/>
        <end position="40"/>
    </location>
</feature>
<dbReference type="PANTHER" id="PTHR37610">
    <property type="entry name" value="CCHC-TYPE DOMAIN-CONTAINING PROTEIN"/>
    <property type="match status" value="1"/>
</dbReference>
<evidence type="ECO:0000313" key="3">
    <source>
        <dbReference type="RefSeq" id="XP_020554087.1"/>
    </source>
</evidence>
<dbReference type="RefSeq" id="XP_020554087.1">
    <property type="nucleotide sequence ID" value="XM_020698428.1"/>
</dbReference>
<gene>
    <name evidence="3" type="primary">LOC110013016</name>
</gene>
<dbReference type="OrthoDB" id="1717805at2759"/>
<sequence>MALSSSPLDGTNFLPWSRAVYVALGTKMKLDFIDGSFPRPMIGTTNFEQWRRVDLMATSWIWNSISRDIVEGFMYVSSSRELWLEIQARYGRSNGPMVYLFQREIAFIAQGDMSLTSYMTKFKKLWSELLCLSPTPSCTCGECSCGVNKAITAKEEATQLLQFLMGLHEVYDAERSQILMQDPLPNMERAFAMLYTVEK</sequence>
<name>A0A8M8V662_SESIN</name>
<organism evidence="2 3">
    <name type="scientific">Sesamum indicum</name>
    <name type="common">Oriental sesame</name>
    <name type="synonym">Sesamum orientale</name>
    <dbReference type="NCBI Taxonomy" id="4182"/>
    <lineage>
        <taxon>Eukaryota</taxon>
        <taxon>Viridiplantae</taxon>
        <taxon>Streptophyta</taxon>
        <taxon>Embryophyta</taxon>
        <taxon>Tracheophyta</taxon>
        <taxon>Spermatophyta</taxon>
        <taxon>Magnoliopsida</taxon>
        <taxon>eudicotyledons</taxon>
        <taxon>Gunneridae</taxon>
        <taxon>Pentapetalae</taxon>
        <taxon>asterids</taxon>
        <taxon>lamiids</taxon>
        <taxon>Lamiales</taxon>
        <taxon>Pedaliaceae</taxon>
        <taxon>Sesamum</taxon>
    </lineage>
</organism>